<accession>A0A329MR79</accession>
<comment type="caution">
    <text evidence="1">The sequence shown here is derived from an EMBL/GenBank/DDBJ whole genome shotgun (WGS) entry which is preliminary data.</text>
</comment>
<dbReference type="GO" id="GO:0003824">
    <property type="term" value="F:catalytic activity"/>
    <property type="evidence" value="ECO:0007669"/>
    <property type="project" value="InterPro"/>
</dbReference>
<evidence type="ECO:0008006" key="3">
    <source>
        <dbReference type="Google" id="ProtNLM"/>
    </source>
</evidence>
<gene>
    <name evidence="1" type="ORF">DQG23_05765</name>
</gene>
<dbReference type="Proteomes" id="UP000250369">
    <property type="component" value="Unassembled WGS sequence"/>
</dbReference>
<reference evidence="1 2" key="1">
    <citation type="journal article" date="2009" name="Int. J. Syst. Evol. Microbiol.">
        <title>Paenibacillus contaminans sp. nov., isolated from a contaminated laboratory plate.</title>
        <authorList>
            <person name="Chou J.H."/>
            <person name="Lee J.H."/>
            <person name="Lin M.C."/>
            <person name="Chang P.S."/>
            <person name="Arun A.B."/>
            <person name="Young C.C."/>
            <person name="Chen W.M."/>
        </authorList>
    </citation>
    <scope>NUCLEOTIDE SEQUENCE [LARGE SCALE GENOMIC DNA]</scope>
    <source>
        <strain evidence="1 2">CKOBP-6</strain>
    </source>
</reference>
<dbReference type="AlphaFoldDB" id="A0A329MR79"/>
<dbReference type="SUPFAM" id="SSF74650">
    <property type="entry name" value="Galactose mutarotase-like"/>
    <property type="match status" value="1"/>
</dbReference>
<dbReference type="GO" id="GO:0005975">
    <property type="term" value="P:carbohydrate metabolic process"/>
    <property type="evidence" value="ECO:0007669"/>
    <property type="project" value="InterPro"/>
</dbReference>
<dbReference type="InterPro" id="IPR014718">
    <property type="entry name" value="GH-type_carb-bd"/>
</dbReference>
<organism evidence="1 2">
    <name type="scientific">Paenibacillus contaminans</name>
    <dbReference type="NCBI Taxonomy" id="450362"/>
    <lineage>
        <taxon>Bacteria</taxon>
        <taxon>Bacillati</taxon>
        <taxon>Bacillota</taxon>
        <taxon>Bacilli</taxon>
        <taxon>Bacillales</taxon>
        <taxon>Paenibacillaceae</taxon>
        <taxon>Paenibacillus</taxon>
    </lineage>
</organism>
<dbReference type="InterPro" id="IPR027839">
    <property type="entry name" value="DUF4432"/>
</dbReference>
<evidence type="ECO:0000313" key="1">
    <source>
        <dbReference type="EMBL" id="RAV22445.1"/>
    </source>
</evidence>
<protein>
    <recommendedName>
        <fullName evidence="3">DUF4432 domain-containing protein</fullName>
    </recommendedName>
</protein>
<dbReference type="InterPro" id="IPR011013">
    <property type="entry name" value="Gal_mutarotase_sf_dom"/>
</dbReference>
<dbReference type="GO" id="GO:0030246">
    <property type="term" value="F:carbohydrate binding"/>
    <property type="evidence" value="ECO:0007669"/>
    <property type="project" value="InterPro"/>
</dbReference>
<proteinExistence type="predicted"/>
<dbReference type="Pfam" id="PF14486">
    <property type="entry name" value="DUF4432"/>
    <property type="match status" value="1"/>
</dbReference>
<name>A0A329MR79_9BACL</name>
<sequence length="333" mass="37439">MLYGGCRMTLSEREQVPLLTLENDTIRVGICAGKGAHLYEWTDKWTGTEFLYQDPKGPLHYDVGGWYELFPNAGKACLYNGISVPKHGDVQHRPWTYEIAVHTPERIVLRLQTESGVLPYRLEKTVEIRRDRPCLFISEKVTNIGTDPQPYLWGHHVTFGGSFVDEHCRIDLPSCRVYKRPEYNPAASRLIPEAAGTLRDMPGKDGGRIDMSQFPAVPCSEMVFIDQLGGHWYSVYNEKRQVGIGLCWDGGAFPYLWLWQENFAEKTSPFHGNVRGLALEPQRSNVPILEQAVAAGEAPFLQPGESAEAWLTAVIHTIESPIAGVTQEGELLR</sequence>
<dbReference type="OrthoDB" id="113447at2"/>
<dbReference type="RefSeq" id="WP_113029851.1">
    <property type="nucleotide sequence ID" value="NZ_QMFB01000002.1"/>
</dbReference>
<keyword evidence="2" id="KW-1185">Reference proteome</keyword>
<dbReference type="EMBL" id="QMFB01000002">
    <property type="protein sequence ID" value="RAV22445.1"/>
    <property type="molecule type" value="Genomic_DNA"/>
</dbReference>
<evidence type="ECO:0000313" key="2">
    <source>
        <dbReference type="Proteomes" id="UP000250369"/>
    </source>
</evidence>
<dbReference type="Gene3D" id="2.70.98.10">
    <property type="match status" value="1"/>
</dbReference>